<accession>A0ABT0HH42</accession>
<feature type="compositionally biased region" description="Polar residues" evidence="1">
    <location>
        <begin position="27"/>
        <end position="45"/>
    </location>
</feature>
<organism evidence="3 4">
    <name type="scientific">Spirosoma liriopis</name>
    <dbReference type="NCBI Taxonomy" id="2937440"/>
    <lineage>
        <taxon>Bacteria</taxon>
        <taxon>Pseudomonadati</taxon>
        <taxon>Bacteroidota</taxon>
        <taxon>Cytophagia</taxon>
        <taxon>Cytophagales</taxon>
        <taxon>Cytophagaceae</taxon>
        <taxon>Spirosoma</taxon>
    </lineage>
</organism>
<feature type="compositionally biased region" description="Low complexity" evidence="1">
    <location>
        <begin position="17"/>
        <end position="26"/>
    </location>
</feature>
<protein>
    <submittedName>
        <fullName evidence="3">Uncharacterized protein</fullName>
    </submittedName>
</protein>
<keyword evidence="2" id="KW-0732">Signal</keyword>
<dbReference type="Proteomes" id="UP001202180">
    <property type="component" value="Unassembled WGS sequence"/>
</dbReference>
<sequence>MIKLMIGALLITATALAQTPPQTGQTSSPKLVSTSAASGNKSNKQTAASAGTSSKSTTTKSASATATAADAARRSPNKKIPAPSMKDNLESKDNALPSYKQAKTGAGKERTQPKYTPRRTASGARPDTMNKRKP</sequence>
<feature type="region of interest" description="Disordered" evidence="1">
    <location>
        <begin position="17"/>
        <end position="134"/>
    </location>
</feature>
<dbReference type="EMBL" id="JALPRF010000001">
    <property type="protein sequence ID" value="MCK8491474.1"/>
    <property type="molecule type" value="Genomic_DNA"/>
</dbReference>
<dbReference type="RefSeq" id="WP_248476187.1">
    <property type="nucleotide sequence ID" value="NZ_JALPRF010000001.1"/>
</dbReference>
<evidence type="ECO:0000256" key="1">
    <source>
        <dbReference type="SAM" id="MobiDB-lite"/>
    </source>
</evidence>
<feature type="chain" id="PRO_5045445779" evidence="2">
    <location>
        <begin position="18"/>
        <end position="134"/>
    </location>
</feature>
<name>A0ABT0HH42_9BACT</name>
<reference evidence="3 4" key="1">
    <citation type="submission" date="2022-04" db="EMBL/GenBank/DDBJ databases">
        <title>Spirosoma sp. strain RP8 genome sequencing and assembly.</title>
        <authorList>
            <person name="Jung Y."/>
        </authorList>
    </citation>
    <scope>NUCLEOTIDE SEQUENCE [LARGE SCALE GENOMIC DNA]</scope>
    <source>
        <strain evidence="3 4">RP8</strain>
    </source>
</reference>
<feature type="compositionally biased region" description="Low complexity" evidence="1">
    <location>
        <begin position="46"/>
        <end position="70"/>
    </location>
</feature>
<gene>
    <name evidence="3" type="ORF">M0L20_06385</name>
</gene>
<evidence type="ECO:0000313" key="3">
    <source>
        <dbReference type="EMBL" id="MCK8491474.1"/>
    </source>
</evidence>
<evidence type="ECO:0000313" key="4">
    <source>
        <dbReference type="Proteomes" id="UP001202180"/>
    </source>
</evidence>
<evidence type="ECO:0000256" key="2">
    <source>
        <dbReference type="SAM" id="SignalP"/>
    </source>
</evidence>
<feature type="signal peptide" evidence="2">
    <location>
        <begin position="1"/>
        <end position="17"/>
    </location>
</feature>
<proteinExistence type="predicted"/>
<keyword evidence="4" id="KW-1185">Reference proteome</keyword>
<comment type="caution">
    <text evidence="3">The sequence shown here is derived from an EMBL/GenBank/DDBJ whole genome shotgun (WGS) entry which is preliminary data.</text>
</comment>